<dbReference type="InterPro" id="IPR006439">
    <property type="entry name" value="HAD-SF_hydro_IA"/>
</dbReference>
<dbReference type="InterPro" id="IPR041492">
    <property type="entry name" value="HAD_2"/>
</dbReference>
<protein>
    <recommendedName>
        <fullName evidence="4">phosphoglycolate phosphatase</fullName>
        <ecNumber evidence="4">3.1.3.18</ecNumber>
    </recommendedName>
</protein>
<dbReference type="Gene3D" id="1.10.150.240">
    <property type="entry name" value="Putative phosphatase, domain 2"/>
    <property type="match status" value="1"/>
</dbReference>
<evidence type="ECO:0000256" key="2">
    <source>
        <dbReference type="ARBA" id="ARBA00004818"/>
    </source>
</evidence>
<evidence type="ECO:0000313" key="6">
    <source>
        <dbReference type="Proteomes" id="UP000255334"/>
    </source>
</evidence>
<dbReference type="InterPro" id="IPR050155">
    <property type="entry name" value="HAD-like_hydrolase_sf"/>
</dbReference>
<comment type="catalytic activity">
    <reaction evidence="1">
        <text>2-phosphoglycolate + H2O = glycolate + phosphate</text>
        <dbReference type="Rhea" id="RHEA:14369"/>
        <dbReference type="ChEBI" id="CHEBI:15377"/>
        <dbReference type="ChEBI" id="CHEBI:29805"/>
        <dbReference type="ChEBI" id="CHEBI:43474"/>
        <dbReference type="ChEBI" id="CHEBI:58033"/>
        <dbReference type="EC" id="3.1.3.18"/>
    </reaction>
</comment>
<dbReference type="SFLD" id="SFLDG01135">
    <property type="entry name" value="C1.5.6:_HAD__Beta-PGM__Phospha"/>
    <property type="match status" value="1"/>
</dbReference>
<dbReference type="GO" id="GO:0005829">
    <property type="term" value="C:cytosol"/>
    <property type="evidence" value="ECO:0007669"/>
    <property type="project" value="TreeGrafter"/>
</dbReference>
<dbReference type="Pfam" id="PF13419">
    <property type="entry name" value="HAD_2"/>
    <property type="match status" value="1"/>
</dbReference>
<dbReference type="InterPro" id="IPR036412">
    <property type="entry name" value="HAD-like_sf"/>
</dbReference>
<dbReference type="SFLD" id="SFLDS00003">
    <property type="entry name" value="Haloacid_Dehalogenase"/>
    <property type="match status" value="1"/>
</dbReference>
<dbReference type="InterPro" id="IPR006549">
    <property type="entry name" value="HAD-SF_hydro_IIIA"/>
</dbReference>
<evidence type="ECO:0000256" key="4">
    <source>
        <dbReference type="ARBA" id="ARBA00013078"/>
    </source>
</evidence>
<dbReference type="Gene3D" id="3.40.50.1000">
    <property type="entry name" value="HAD superfamily/HAD-like"/>
    <property type="match status" value="1"/>
</dbReference>
<organism evidence="5 6">
    <name type="scientific">Dyella psychrodurans</name>
    <dbReference type="NCBI Taxonomy" id="1927960"/>
    <lineage>
        <taxon>Bacteria</taxon>
        <taxon>Pseudomonadati</taxon>
        <taxon>Pseudomonadota</taxon>
        <taxon>Gammaproteobacteria</taxon>
        <taxon>Lysobacterales</taxon>
        <taxon>Rhodanobacteraceae</taxon>
        <taxon>Dyella</taxon>
    </lineage>
</organism>
<dbReference type="FunFam" id="3.40.50.1000:FF:000022">
    <property type="entry name" value="Phosphoglycolate phosphatase"/>
    <property type="match status" value="1"/>
</dbReference>
<evidence type="ECO:0000256" key="1">
    <source>
        <dbReference type="ARBA" id="ARBA00000830"/>
    </source>
</evidence>
<accession>A0A370XD45</accession>
<sequence>MIESMPDSERIAIFDLDGTLIDAVPDIVPAINQVMDIYHLAPVTHAEAASLMGDGLHQFALRAFQRRGAMASEDDIAMFADHYGRHPVTHTRLYPGVPNTLQALVDTGWRLIVCSNKSEAIADHILRELGVRSYFAVVCGGDTVVARKPDPRHLSEALSRAGASADQAVMIGDYQADVWAARMLGVPSIFAAWGYGHRDMGSQATRIAKQFSDLPALLDEVLPGAMAPY</sequence>
<comment type="caution">
    <text evidence="5">The sequence shown here is derived from an EMBL/GenBank/DDBJ whole genome shotgun (WGS) entry which is preliminary data.</text>
</comment>
<dbReference type="InterPro" id="IPR023198">
    <property type="entry name" value="PGP-like_dom2"/>
</dbReference>
<dbReference type="InterPro" id="IPR023214">
    <property type="entry name" value="HAD_sf"/>
</dbReference>
<dbReference type="SFLD" id="SFLDG01129">
    <property type="entry name" value="C1.5:_HAD__Beta-PGM__Phosphata"/>
    <property type="match status" value="1"/>
</dbReference>
<dbReference type="AlphaFoldDB" id="A0A370XD45"/>
<dbReference type="PANTHER" id="PTHR43434">
    <property type="entry name" value="PHOSPHOGLYCOLATE PHOSPHATASE"/>
    <property type="match status" value="1"/>
</dbReference>
<dbReference type="OrthoDB" id="9776368at2"/>
<dbReference type="SUPFAM" id="SSF56784">
    <property type="entry name" value="HAD-like"/>
    <property type="match status" value="1"/>
</dbReference>
<keyword evidence="5" id="KW-0378">Hydrolase</keyword>
<dbReference type="EMBL" id="QRBF01000001">
    <property type="protein sequence ID" value="RDS86328.1"/>
    <property type="molecule type" value="Genomic_DNA"/>
</dbReference>
<evidence type="ECO:0000256" key="3">
    <source>
        <dbReference type="ARBA" id="ARBA00006171"/>
    </source>
</evidence>
<keyword evidence="6" id="KW-1185">Reference proteome</keyword>
<gene>
    <name evidence="5" type="ORF">DWU99_03455</name>
</gene>
<comment type="similarity">
    <text evidence="3">Belongs to the HAD-like hydrolase superfamily. CbbY/CbbZ/Gph/YieH family.</text>
</comment>
<dbReference type="GO" id="GO:0006281">
    <property type="term" value="P:DNA repair"/>
    <property type="evidence" value="ECO:0007669"/>
    <property type="project" value="TreeGrafter"/>
</dbReference>
<dbReference type="NCBIfam" id="TIGR01549">
    <property type="entry name" value="HAD-SF-IA-v1"/>
    <property type="match status" value="1"/>
</dbReference>
<reference evidence="5 6" key="1">
    <citation type="submission" date="2018-07" db="EMBL/GenBank/DDBJ databases">
        <title>Dyella monticola sp. nov. and Dyella psychrodurans sp. nov. isolated from monsoon evergreen broad-leaved forest soil of Dinghu Mountain, China.</title>
        <authorList>
            <person name="Gao Z."/>
            <person name="Qiu L."/>
        </authorList>
    </citation>
    <scope>NUCLEOTIDE SEQUENCE [LARGE SCALE GENOMIC DNA]</scope>
    <source>
        <strain evidence="5 6">4MSK11</strain>
    </source>
</reference>
<name>A0A370XD45_9GAMM</name>
<dbReference type="GO" id="GO:0008967">
    <property type="term" value="F:phosphoglycolate phosphatase activity"/>
    <property type="evidence" value="ECO:0007669"/>
    <property type="project" value="UniProtKB-EC"/>
</dbReference>
<comment type="pathway">
    <text evidence="2">Organic acid metabolism; glycolate biosynthesis; glycolate from 2-phosphoglycolate: step 1/1.</text>
</comment>
<evidence type="ECO:0000313" key="5">
    <source>
        <dbReference type="EMBL" id="RDS86328.1"/>
    </source>
</evidence>
<dbReference type="NCBIfam" id="TIGR01662">
    <property type="entry name" value="HAD-SF-IIIA"/>
    <property type="match status" value="1"/>
</dbReference>
<dbReference type="NCBIfam" id="TIGR01509">
    <property type="entry name" value="HAD-SF-IA-v3"/>
    <property type="match status" value="1"/>
</dbReference>
<proteinExistence type="inferred from homology"/>
<dbReference type="EC" id="3.1.3.18" evidence="4"/>
<dbReference type="Proteomes" id="UP000255334">
    <property type="component" value="Unassembled WGS sequence"/>
</dbReference>
<dbReference type="PANTHER" id="PTHR43434:SF1">
    <property type="entry name" value="PHOSPHOGLYCOLATE PHOSPHATASE"/>
    <property type="match status" value="1"/>
</dbReference>